<proteinExistence type="predicted"/>
<protein>
    <recommendedName>
        <fullName evidence="3">Nitroreductase</fullName>
    </recommendedName>
</protein>
<dbReference type="EMBL" id="MSCN01000001">
    <property type="protein sequence ID" value="PQJ79224.1"/>
    <property type="molecule type" value="Genomic_DNA"/>
</dbReference>
<dbReference type="InterPro" id="IPR000415">
    <property type="entry name" value="Nitroreductase-like"/>
</dbReference>
<sequence length="385" mass="44282">MDRRKFIVGSAALVTMTTLSCYGYNNSKKITKDKIKRPSPNNFKEPIFKAIAYGVSASNPHNTQAWKFKILNDKEMLLFVDSTRILPETDPSTRQIHIGCGCFLETALIGMTKKGYSSKIDYFPSGEYNILEIGELPVAKLSLKKDIKTINSPLNKVLLNRRTSRLKFSDEVIDISTWNTISKLIGKKHNSIQLITDLEALNVIRPILSEGMKVESYTYRTNEESRKWFRENDERIASKRDGINLEGNGIKGIKKWFAERELKGLSSKAWNDKKTLDFTLKNHSKKVNSSSNIIIIISTTNTMIDWVKAGQDYTRLQLSCLLKGFFMQPLSQVLQEFEEMKSLKSRFETEMNVKENEKIQMVLRCGKSKKPFLTYRREIKDMITE</sequence>
<dbReference type="NCBIfam" id="NF047509">
    <property type="entry name" value="Rv3131_FMN_oxido"/>
    <property type="match status" value="1"/>
</dbReference>
<dbReference type="RefSeq" id="WP_105015822.1">
    <property type="nucleotide sequence ID" value="NZ_MSCN01000001.1"/>
</dbReference>
<dbReference type="Proteomes" id="UP000238882">
    <property type="component" value="Unassembled WGS sequence"/>
</dbReference>
<organism evidence="1 2">
    <name type="scientific">Polaribacter porphyrae</name>
    <dbReference type="NCBI Taxonomy" id="1137780"/>
    <lineage>
        <taxon>Bacteria</taxon>
        <taxon>Pseudomonadati</taxon>
        <taxon>Bacteroidota</taxon>
        <taxon>Flavobacteriia</taxon>
        <taxon>Flavobacteriales</taxon>
        <taxon>Flavobacteriaceae</taxon>
    </lineage>
</organism>
<dbReference type="AlphaFoldDB" id="A0A2S7WNQ8"/>
<dbReference type="GO" id="GO:0016491">
    <property type="term" value="F:oxidoreductase activity"/>
    <property type="evidence" value="ECO:0007669"/>
    <property type="project" value="InterPro"/>
</dbReference>
<name>A0A2S7WNQ8_9FLAO</name>
<dbReference type="OrthoDB" id="5149792at2"/>
<gene>
    <name evidence="1" type="ORF">BTO18_08590</name>
</gene>
<evidence type="ECO:0000313" key="2">
    <source>
        <dbReference type="Proteomes" id="UP000238882"/>
    </source>
</evidence>
<evidence type="ECO:0008006" key="3">
    <source>
        <dbReference type="Google" id="ProtNLM"/>
    </source>
</evidence>
<reference evidence="1 2" key="1">
    <citation type="submission" date="2016-12" db="EMBL/GenBank/DDBJ databases">
        <title>Trade-off between light-utilization and light-protection in marine flavobacteria.</title>
        <authorList>
            <person name="Kumagai Y."/>
            <person name="Yoshizawa S."/>
            <person name="Kogure K."/>
            <person name="Iwasaki W."/>
        </authorList>
    </citation>
    <scope>NUCLEOTIDE SEQUENCE [LARGE SCALE GENOMIC DNA]</scope>
    <source>
        <strain evidence="1 2">NBRC 108759</strain>
    </source>
</reference>
<dbReference type="PROSITE" id="PS51257">
    <property type="entry name" value="PROKAR_LIPOPROTEIN"/>
    <property type="match status" value="1"/>
</dbReference>
<dbReference type="Gene3D" id="3.40.109.10">
    <property type="entry name" value="NADH Oxidase"/>
    <property type="match status" value="1"/>
</dbReference>
<accession>A0A2S7WNQ8</accession>
<comment type="caution">
    <text evidence="1">The sequence shown here is derived from an EMBL/GenBank/DDBJ whole genome shotgun (WGS) entry which is preliminary data.</text>
</comment>
<keyword evidence="2" id="KW-1185">Reference proteome</keyword>
<evidence type="ECO:0000313" key="1">
    <source>
        <dbReference type="EMBL" id="PQJ79224.1"/>
    </source>
</evidence>